<reference evidence="2 3" key="1">
    <citation type="submission" date="2016-07" db="EMBL/GenBank/DDBJ databases">
        <title>Pervasive Adenine N6-methylation of Active Genes in Fungi.</title>
        <authorList>
            <consortium name="DOE Joint Genome Institute"/>
            <person name="Mondo S.J."/>
            <person name="Dannebaum R.O."/>
            <person name="Kuo R.C."/>
            <person name="Labutti K."/>
            <person name="Haridas S."/>
            <person name="Kuo A."/>
            <person name="Salamov A."/>
            <person name="Ahrendt S.R."/>
            <person name="Lipzen A."/>
            <person name="Sullivan W."/>
            <person name="Andreopoulos W.B."/>
            <person name="Clum A."/>
            <person name="Lindquist E."/>
            <person name="Daum C."/>
            <person name="Ramamoorthy G.K."/>
            <person name="Gryganskyi A."/>
            <person name="Culley D."/>
            <person name="Magnuson J.K."/>
            <person name="James T.Y."/>
            <person name="O'Malley M.A."/>
            <person name="Stajich J.E."/>
            <person name="Spatafora J.W."/>
            <person name="Visel A."/>
            <person name="Grigoriev I.V."/>
        </authorList>
    </citation>
    <scope>NUCLEOTIDE SEQUENCE [LARGE SCALE GENOMIC DNA]</scope>
    <source>
        <strain evidence="2 3">PL171</strain>
    </source>
</reference>
<name>A0A1Y2HYF5_9FUNG</name>
<dbReference type="PANTHER" id="PTHR46586">
    <property type="entry name" value="ANKYRIN REPEAT-CONTAINING PROTEIN"/>
    <property type="match status" value="1"/>
</dbReference>
<feature type="compositionally biased region" description="Polar residues" evidence="1">
    <location>
        <begin position="1"/>
        <end position="34"/>
    </location>
</feature>
<dbReference type="InterPro" id="IPR052050">
    <property type="entry name" value="SecEffector_AnkRepeat"/>
</dbReference>
<accession>A0A1Y2HYF5</accession>
<gene>
    <name evidence="2" type="ORF">BCR44DRAFT_1251854</name>
</gene>
<evidence type="ECO:0000256" key="1">
    <source>
        <dbReference type="SAM" id="MobiDB-lite"/>
    </source>
</evidence>
<dbReference type="Proteomes" id="UP000193411">
    <property type="component" value="Unassembled WGS sequence"/>
</dbReference>
<dbReference type="EMBL" id="MCFL01000005">
    <property type="protein sequence ID" value="ORZ39647.1"/>
    <property type="molecule type" value="Genomic_DNA"/>
</dbReference>
<comment type="caution">
    <text evidence="2">The sequence shown here is derived from an EMBL/GenBank/DDBJ whole genome shotgun (WGS) entry which is preliminary data.</text>
</comment>
<protein>
    <recommendedName>
        <fullName evidence="4">Ankyrin repeat-containing domain protein</fullName>
    </recommendedName>
</protein>
<evidence type="ECO:0000313" key="2">
    <source>
        <dbReference type="EMBL" id="ORZ39647.1"/>
    </source>
</evidence>
<evidence type="ECO:0000313" key="3">
    <source>
        <dbReference type="Proteomes" id="UP000193411"/>
    </source>
</evidence>
<organism evidence="2 3">
    <name type="scientific">Catenaria anguillulae PL171</name>
    <dbReference type="NCBI Taxonomy" id="765915"/>
    <lineage>
        <taxon>Eukaryota</taxon>
        <taxon>Fungi</taxon>
        <taxon>Fungi incertae sedis</taxon>
        <taxon>Blastocladiomycota</taxon>
        <taxon>Blastocladiomycetes</taxon>
        <taxon>Blastocladiales</taxon>
        <taxon>Catenariaceae</taxon>
        <taxon>Catenaria</taxon>
    </lineage>
</organism>
<keyword evidence="3" id="KW-1185">Reference proteome</keyword>
<dbReference type="OrthoDB" id="63514at2759"/>
<proteinExistence type="predicted"/>
<evidence type="ECO:0008006" key="4">
    <source>
        <dbReference type="Google" id="ProtNLM"/>
    </source>
</evidence>
<sequence length="393" mass="43129">MTAQPCISATGTQTRHPPLRTSWTRSSLSPSNSWPPHRFGTTAISQPLNALPRSAAPLATKAALVQMPAVTLDTAAKCGNVGLLRFMHAWSKKPNGRPLQYTPIGLVANAMLVGSIDVLDWWIDESSGVYLNWDWDNEQMLDALMGEHGIKILEWWARRGCPFIEHPSFPAVLLAASKAGRVDTLKWLLAHIPAEKMLQYSGKSSRNDAVKAAAENGHVHVLDFWLSQGDACVIPKPDLTGAFSAAIHGNQVGVLQWLDSHPQLVNAVKSMWQQSQSSNRGREYVLADAVKRGLLDWMVKFGLEPYQREYLDACLNACKAGDLDTVKRLKELGFWKGSRLQLVDAAVGSANLALLDWIRLNTDATAPASKKRTGGFGLPILWPICVGSAWHCL</sequence>
<feature type="region of interest" description="Disordered" evidence="1">
    <location>
        <begin position="1"/>
        <end position="36"/>
    </location>
</feature>
<dbReference type="AlphaFoldDB" id="A0A1Y2HYF5"/>
<dbReference type="SUPFAM" id="SSF48403">
    <property type="entry name" value="Ankyrin repeat"/>
    <property type="match status" value="1"/>
</dbReference>
<dbReference type="Gene3D" id="1.25.40.20">
    <property type="entry name" value="Ankyrin repeat-containing domain"/>
    <property type="match status" value="1"/>
</dbReference>
<dbReference type="InterPro" id="IPR036770">
    <property type="entry name" value="Ankyrin_rpt-contain_sf"/>
</dbReference>
<dbReference type="PANTHER" id="PTHR46586:SF3">
    <property type="entry name" value="ANKYRIN REPEAT-CONTAINING PROTEIN"/>
    <property type="match status" value="1"/>
</dbReference>